<organism evidence="1 2">
    <name type="scientific">Streptacidiphilus jeojiensis</name>
    <dbReference type="NCBI Taxonomy" id="3229225"/>
    <lineage>
        <taxon>Bacteria</taxon>
        <taxon>Bacillati</taxon>
        <taxon>Actinomycetota</taxon>
        <taxon>Actinomycetes</taxon>
        <taxon>Kitasatosporales</taxon>
        <taxon>Streptomycetaceae</taxon>
        <taxon>Streptacidiphilus</taxon>
    </lineage>
</organism>
<keyword evidence="2" id="KW-1185">Reference proteome</keyword>
<dbReference type="RefSeq" id="WP_380568262.1">
    <property type="nucleotide sequence ID" value="NZ_JBEUKS010000016.1"/>
</dbReference>
<proteinExistence type="predicted"/>
<sequence length="266" mass="26991">MAGLAMQPDAHGRLPRPRFRWRYGLGLLLLLCSLLALVAVGQFAGWIGSGRGRAQAEAAADYRASTLLLALRGIPAAGSPGAVPVGEAAYAGAVRRVGGQLLDARYGPAPGQVALTVRITGTSVRGALSGHRTTTVRHCYAYSWTGAPAAAVRSSTDCPPVAAALYLSAGKAEVLAGRLALLSGTAAARQADLPGLLSAAKAPPNTAFQRTEVSASPKSSTVVTAISDPEDGCVFVELSSGVLTAWPAPLLAACTPARATQAVQVG</sequence>
<comment type="caution">
    <text evidence="1">The sequence shown here is derived from an EMBL/GenBank/DDBJ whole genome shotgun (WGS) entry which is preliminary data.</text>
</comment>
<evidence type="ECO:0000313" key="2">
    <source>
        <dbReference type="Proteomes" id="UP001592581"/>
    </source>
</evidence>
<evidence type="ECO:0000313" key="1">
    <source>
        <dbReference type="EMBL" id="MFC1443220.1"/>
    </source>
</evidence>
<dbReference type="EMBL" id="JBEUKS010000016">
    <property type="protein sequence ID" value="MFC1443220.1"/>
    <property type="molecule type" value="Genomic_DNA"/>
</dbReference>
<evidence type="ECO:0008006" key="3">
    <source>
        <dbReference type="Google" id="ProtNLM"/>
    </source>
</evidence>
<name>A0ABV6XY85_9ACTN</name>
<protein>
    <recommendedName>
        <fullName evidence="3">Flp pilus-assembly TadG-like N-terminal domain-containing protein</fullName>
    </recommendedName>
</protein>
<dbReference type="Proteomes" id="UP001592581">
    <property type="component" value="Unassembled WGS sequence"/>
</dbReference>
<gene>
    <name evidence="1" type="ORF">ABUW04_33780</name>
</gene>
<accession>A0ABV6XY85</accession>
<reference evidence="1 2" key="1">
    <citation type="submission" date="2024-06" db="EMBL/GenBank/DDBJ databases">
        <authorList>
            <person name="Lee S.D."/>
        </authorList>
    </citation>
    <scope>NUCLEOTIDE SEQUENCE [LARGE SCALE GENOMIC DNA]</scope>
    <source>
        <strain evidence="1 2">N1-10</strain>
    </source>
</reference>